<comment type="caution">
    <text evidence="1">The sequence shown here is derived from an EMBL/GenBank/DDBJ whole genome shotgun (WGS) entry which is preliminary data.</text>
</comment>
<organism evidence="1 2">
    <name type="scientific">Entomophthora muscae</name>
    <dbReference type="NCBI Taxonomy" id="34485"/>
    <lineage>
        <taxon>Eukaryota</taxon>
        <taxon>Fungi</taxon>
        <taxon>Fungi incertae sedis</taxon>
        <taxon>Zoopagomycota</taxon>
        <taxon>Entomophthoromycotina</taxon>
        <taxon>Entomophthoromycetes</taxon>
        <taxon>Entomophthorales</taxon>
        <taxon>Entomophthoraceae</taxon>
        <taxon>Entomophthora</taxon>
    </lineage>
</organism>
<accession>A0ACC2UMN9</accession>
<dbReference type="Proteomes" id="UP001165960">
    <property type="component" value="Unassembled WGS sequence"/>
</dbReference>
<sequence>MADSSKQSANVPASGAGQEPLNLAEIYRFVDNAVFTSVPYLELFNKRFYSPEVNLDKLPSHDVPKRSSEEKLVACSLDINELNRVKSLLTVQIAHLYEGTPKKPAQSSSGNGALLPASKTAISKRKPLREFPGRKCLLAKILEVYQAIQKVLEEKIRLHYELSRSAEASKEVPGNTPLFPTFNGAPSARKNCGGLDVDKPVYPDMRAVFSGLKTSAMPTLISKMFPNQSSPMSLQDFIDENAPKPSPKPPSKPQDIIQSAPQQRYVPIKRELKAPPQKTYPIAKETVEISDSEASEPEEKKSNFITARTYLNQTTKNKRTTSDISNQESQKKQTKHVSGPSKPFVNPAVKRPSPDESDSGIERKRHDSGGLFKRSKPRIELSDDEKDQVDPRLKNIEPVMIERIQNEIMGQALNIGWDDIAGLEHAKKLIKEIVVWPMQRPDLFKGLLSPPKGLLLFGPPGTGKTLIGKCIASQGNATFFSISSSSLTSKWIGDGEKMVRALFAVARCHQPAVIFVDEIDSLLTQRSDNEVEASRRIKTEFLVQLDGCTTSSDDRVLVIGATNRPQEIDEAARRRLQKRVYIALPEFHGRRNIITNLLKAQNHNLSDADFNVIAHQTEGYSGSDMNGLCREAALGPIRSIVDFSTAVAEDVRPITIEDFHLALRQVRASVDPNELDFYVKWNSKFGSLSTDKDTNP</sequence>
<reference evidence="1" key="1">
    <citation type="submission" date="2022-04" db="EMBL/GenBank/DDBJ databases">
        <title>Genome of the entomopathogenic fungus Entomophthora muscae.</title>
        <authorList>
            <person name="Elya C."/>
            <person name="Lovett B.R."/>
            <person name="Lee E."/>
            <person name="Macias A.M."/>
            <person name="Hajek A.E."/>
            <person name="De Bivort B.L."/>
            <person name="Kasson M.T."/>
            <person name="De Fine Licht H.H."/>
            <person name="Stajich J.E."/>
        </authorList>
    </citation>
    <scope>NUCLEOTIDE SEQUENCE</scope>
    <source>
        <strain evidence="1">Berkeley</strain>
    </source>
</reference>
<evidence type="ECO:0000313" key="2">
    <source>
        <dbReference type="Proteomes" id="UP001165960"/>
    </source>
</evidence>
<protein>
    <submittedName>
        <fullName evidence="1">Fidgetin-like protein 1</fullName>
        <ecNumber evidence="1">5.6.1.1</ecNumber>
    </submittedName>
</protein>
<name>A0ACC2UMN9_9FUNG</name>
<evidence type="ECO:0000313" key="1">
    <source>
        <dbReference type="EMBL" id="KAJ9087871.1"/>
    </source>
</evidence>
<dbReference type="EMBL" id="QTSX02000186">
    <property type="protein sequence ID" value="KAJ9087871.1"/>
    <property type="molecule type" value="Genomic_DNA"/>
</dbReference>
<dbReference type="EC" id="5.6.1.1" evidence="1"/>
<gene>
    <name evidence="1" type="primary">FIGNL1</name>
    <name evidence="1" type="ORF">DSO57_1028866</name>
</gene>
<keyword evidence="1" id="KW-0413">Isomerase</keyword>
<proteinExistence type="predicted"/>
<keyword evidence="2" id="KW-1185">Reference proteome</keyword>